<gene>
    <name evidence="7 8" type="primary">LOC117231400</name>
</gene>
<dbReference type="Pfam" id="PF00201">
    <property type="entry name" value="UDPGT"/>
    <property type="match status" value="1"/>
</dbReference>
<organism evidence="6 8">
    <name type="scientific">Bombus vosnesenskii</name>
    <dbReference type="NCBI Taxonomy" id="207650"/>
    <lineage>
        <taxon>Eukaryota</taxon>
        <taxon>Metazoa</taxon>
        <taxon>Ecdysozoa</taxon>
        <taxon>Arthropoda</taxon>
        <taxon>Hexapoda</taxon>
        <taxon>Insecta</taxon>
        <taxon>Pterygota</taxon>
        <taxon>Neoptera</taxon>
        <taxon>Endopterygota</taxon>
        <taxon>Hymenoptera</taxon>
        <taxon>Apocrita</taxon>
        <taxon>Aculeata</taxon>
        <taxon>Apoidea</taxon>
        <taxon>Anthophila</taxon>
        <taxon>Apidae</taxon>
        <taxon>Bombus</taxon>
        <taxon>Pyrobombus</taxon>
    </lineage>
</organism>
<keyword evidence="3" id="KW-0808">Transferase</keyword>
<dbReference type="SUPFAM" id="SSF53756">
    <property type="entry name" value="UDP-Glycosyltransferase/glycogen phosphorylase"/>
    <property type="match status" value="1"/>
</dbReference>
<evidence type="ECO:0000313" key="8">
    <source>
        <dbReference type="RefSeq" id="XP_033345710.1"/>
    </source>
</evidence>
<dbReference type="GO" id="GO:0008194">
    <property type="term" value="F:UDP-glycosyltransferase activity"/>
    <property type="evidence" value="ECO:0007669"/>
    <property type="project" value="InterPro"/>
</dbReference>
<keyword evidence="4" id="KW-1133">Transmembrane helix</keyword>
<reference evidence="7 8" key="1">
    <citation type="submission" date="2025-04" db="UniProtKB">
        <authorList>
            <consortium name="RefSeq"/>
        </authorList>
    </citation>
    <scope>IDENTIFICATION</scope>
    <source>
        <tissue evidence="7 8">Muscle</tissue>
    </source>
</reference>
<dbReference type="FunFam" id="3.40.50.2000:FF:000050">
    <property type="entry name" value="UDP-glucuronosyltransferase"/>
    <property type="match status" value="1"/>
</dbReference>
<sequence length="522" mass="59032">MKHQKALFCVLLALFIHANDASRILGIFPYNGKSHFRMFDVLCKELVKRGHQVDVISHFPLKTPLANYTDVVDLNGTLKTVVNGITTDHGKYIQRSVTYFVATDFGNNLCDLMKQEKMQKFIKNPPNDPPYDLIIVEYFGSPCYIGFGQLLKAPVAIVLSSMQMSFIDDIMGNPTSYAFFSGFHNDNAVVDTFFDRLWNFLTNYKNTLIFHHYTAEQTDMMKKYLGLPNIPDVRELEKTVSLAIVNSHYSYYGIRPVTPAVIEVGGLHVEADKSKLSPKLKEWLDMASHGVVYFSLGSLMNIETLPTETILQIYASLAKISPVKVLLKSANATKLPPGLPNNVLTLPWIPQVAVLKHPNTRVFVTHGGLMGTQEASYYGVPMIGMPVFGDQIKNINVLVEKNVAVLVDIDDITEHSMDAALNAVLHDRRYRESAKTLSKMFRDRPMSPLDTAVYWIEYVLRNGPDSLRSTAVKLPWWKLHLLDVFVFLFACFTFAIYLLIVLLNIVLTSFHKRAARTEKKLN</sequence>
<evidence type="ECO:0000256" key="3">
    <source>
        <dbReference type="ARBA" id="ARBA00022679"/>
    </source>
</evidence>
<keyword evidence="2" id="KW-0328">Glycosyltransferase</keyword>
<dbReference type="CDD" id="cd03784">
    <property type="entry name" value="GT1_Gtf-like"/>
    <property type="match status" value="1"/>
</dbReference>
<keyword evidence="6" id="KW-1185">Reference proteome</keyword>
<proteinExistence type="inferred from homology"/>
<dbReference type="InterPro" id="IPR050271">
    <property type="entry name" value="UDP-glycosyltransferase"/>
</dbReference>
<feature type="signal peptide" evidence="5">
    <location>
        <begin position="1"/>
        <end position="21"/>
    </location>
</feature>
<feature type="transmembrane region" description="Helical" evidence="4">
    <location>
        <begin position="484"/>
        <end position="510"/>
    </location>
</feature>
<evidence type="ECO:0000256" key="1">
    <source>
        <dbReference type="ARBA" id="ARBA00009995"/>
    </source>
</evidence>
<evidence type="ECO:0000256" key="5">
    <source>
        <dbReference type="SAM" id="SignalP"/>
    </source>
</evidence>
<dbReference type="GeneID" id="117231400"/>
<evidence type="ECO:0000256" key="2">
    <source>
        <dbReference type="ARBA" id="ARBA00022676"/>
    </source>
</evidence>
<accession>A0A6J3JZV3</accession>
<dbReference type="PANTHER" id="PTHR48043:SF145">
    <property type="entry name" value="FI06409P-RELATED"/>
    <property type="match status" value="1"/>
</dbReference>
<protein>
    <submittedName>
        <fullName evidence="7 8">UDP-glucuronosyltransferase 2C1-like</fullName>
    </submittedName>
</protein>
<evidence type="ECO:0000313" key="7">
    <source>
        <dbReference type="RefSeq" id="XP_033345709.1"/>
    </source>
</evidence>
<keyword evidence="4" id="KW-0812">Transmembrane</keyword>
<dbReference type="AlphaFoldDB" id="A0A6J3JZV3"/>
<comment type="similarity">
    <text evidence="1">Belongs to the UDP-glycosyltransferase family.</text>
</comment>
<dbReference type="Proteomes" id="UP000504631">
    <property type="component" value="Unplaced"/>
</dbReference>
<dbReference type="RefSeq" id="XP_033345709.1">
    <property type="nucleotide sequence ID" value="XM_033489818.1"/>
</dbReference>
<dbReference type="Gene3D" id="3.40.50.2000">
    <property type="entry name" value="Glycogen Phosphorylase B"/>
    <property type="match status" value="1"/>
</dbReference>
<feature type="chain" id="PRO_5044643808" evidence="5">
    <location>
        <begin position="22"/>
        <end position="522"/>
    </location>
</feature>
<evidence type="ECO:0000313" key="6">
    <source>
        <dbReference type="Proteomes" id="UP000504631"/>
    </source>
</evidence>
<dbReference type="InterPro" id="IPR002213">
    <property type="entry name" value="UDP_glucos_trans"/>
</dbReference>
<keyword evidence="5" id="KW-0732">Signal</keyword>
<dbReference type="RefSeq" id="XP_033345710.1">
    <property type="nucleotide sequence ID" value="XM_033489819.1"/>
</dbReference>
<dbReference type="KEGG" id="bvk:117231400"/>
<evidence type="ECO:0000256" key="4">
    <source>
        <dbReference type="SAM" id="Phobius"/>
    </source>
</evidence>
<name>A0A6J3JZV3_9HYME</name>
<keyword evidence="4" id="KW-0472">Membrane</keyword>
<dbReference type="PANTHER" id="PTHR48043">
    <property type="entry name" value="EG:EG0003.4 PROTEIN-RELATED"/>
    <property type="match status" value="1"/>
</dbReference>